<name>A0ABP7HYZ3_9ACTN</name>
<sequence>MLISQTALAVIQAAETTSPEPVNHWIIGGGILLFLLCVLGALVLFGGGRDHT</sequence>
<dbReference type="RefSeq" id="WP_344772318.1">
    <property type="nucleotide sequence ID" value="NZ_BAABAH010000002.1"/>
</dbReference>
<gene>
    <name evidence="2" type="ORF">GCM10022242_05990</name>
</gene>
<evidence type="ECO:0000313" key="3">
    <source>
        <dbReference type="Proteomes" id="UP001501821"/>
    </source>
</evidence>
<dbReference type="EMBL" id="BAABAH010000002">
    <property type="protein sequence ID" value="GAA3805688.1"/>
    <property type="molecule type" value="Genomic_DNA"/>
</dbReference>
<keyword evidence="1" id="KW-0472">Membrane</keyword>
<organism evidence="2 3">
    <name type="scientific">Nocardioides panacisoli</name>
    <dbReference type="NCBI Taxonomy" id="627624"/>
    <lineage>
        <taxon>Bacteria</taxon>
        <taxon>Bacillati</taxon>
        <taxon>Actinomycetota</taxon>
        <taxon>Actinomycetes</taxon>
        <taxon>Propionibacteriales</taxon>
        <taxon>Nocardioidaceae</taxon>
        <taxon>Nocardioides</taxon>
    </lineage>
</organism>
<keyword evidence="1" id="KW-1133">Transmembrane helix</keyword>
<feature type="transmembrane region" description="Helical" evidence="1">
    <location>
        <begin position="23"/>
        <end position="45"/>
    </location>
</feature>
<keyword evidence="1" id="KW-0812">Transmembrane</keyword>
<evidence type="ECO:0000313" key="2">
    <source>
        <dbReference type="EMBL" id="GAA3805688.1"/>
    </source>
</evidence>
<comment type="caution">
    <text evidence="2">The sequence shown here is derived from an EMBL/GenBank/DDBJ whole genome shotgun (WGS) entry which is preliminary data.</text>
</comment>
<accession>A0ABP7HYZ3</accession>
<reference evidence="3" key="1">
    <citation type="journal article" date="2019" name="Int. J. Syst. Evol. Microbiol.">
        <title>The Global Catalogue of Microorganisms (GCM) 10K type strain sequencing project: providing services to taxonomists for standard genome sequencing and annotation.</title>
        <authorList>
            <consortium name="The Broad Institute Genomics Platform"/>
            <consortium name="The Broad Institute Genome Sequencing Center for Infectious Disease"/>
            <person name="Wu L."/>
            <person name="Ma J."/>
        </authorList>
    </citation>
    <scope>NUCLEOTIDE SEQUENCE [LARGE SCALE GENOMIC DNA]</scope>
    <source>
        <strain evidence="3">JCM 16953</strain>
    </source>
</reference>
<keyword evidence="3" id="KW-1185">Reference proteome</keyword>
<evidence type="ECO:0000256" key="1">
    <source>
        <dbReference type="SAM" id="Phobius"/>
    </source>
</evidence>
<dbReference type="Proteomes" id="UP001501821">
    <property type="component" value="Unassembled WGS sequence"/>
</dbReference>
<protein>
    <submittedName>
        <fullName evidence="2">Uncharacterized protein</fullName>
    </submittedName>
</protein>
<proteinExistence type="predicted"/>